<dbReference type="OrthoDB" id="9757876at2"/>
<dbReference type="SUPFAM" id="SSF82693">
    <property type="entry name" value="Multidrug efflux transporter AcrB pore domain, PN1, PN2, PC1 and PC2 subdomains"/>
    <property type="match status" value="2"/>
</dbReference>
<evidence type="ECO:0000313" key="2">
    <source>
        <dbReference type="EMBL" id="QHI37578.1"/>
    </source>
</evidence>
<feature type="transmembrane region" description="Helical" evidence="1">
    <location>
        <begin position="382"/>
        <end position="407"/>
    </location>
</feature>
<dbReference type="Proteomes" id="UP000464657">
    <property type="component" value="Chromosome"/>
</dbReference>
<feature type="transmembrane region" description="Helical" evidence="1">
    <location>
        <begin position="330"/>
        <end position="349"/>
    </location>
</feature>
<dbReference type="GO" id="GO:0005886">
    <property type="term" value="C:plasma membrane"/>
    <property type="evidence" value="ECO:0007669"/>
    <property type="project" value="TreeGrafter"/>
</dbReference>
<evidence type="ECO:0000313" key="3">
    <source>
        <dbReference type="Proteomes" id="UP000464657"/>
    </source>
</evidence>
<feature type="transmembrane region" description="Helical" evidence="1">
    <location>
        <begin position="928"/>
        <end position="953"/>
    </location>
</feature>
<dbReference type="PANTHER" id="PTHR32063:SF33">
    <property type="entry name" value="RND SUPERFAMILY EFFLUX PUMP PERMEASE COMPONENT"/>
    <property type="match status" value="1"/>
</dbReference>
<dbReference type="SUPFAM" id="SSF82866">
    <property type="entry name" value="Multidrug efflux transporter AcrB transmembrane domain"/>
    <property type="match status" value="2"/>
</dbReference>
<keyword evidence="3" id="KW-1185">Reference proteome</keyword>
<dbReference type="InterPro" id="IPR001036">
    <property type="entry name" value="Acrflvin-R"/>
</dbReference>
<evidence type="ECO:0000256" key="1">
    <source>
        <dbReference type="SAM" id="Phobius"/>
    </source>
</evidence>
<dbReference type="Gene3D" id="3.30.70.1440">
    <property type="entry name" value="Multidrug efflux transporter AcrB pore domain"/>
    <property type="match status" value="1"/>
</dbReference>
<reference evidence="2 3" key="1">
    <citation type="journal article" date="2013" name="Int. J. Syst. Evol. Microbiol.">
        <title>Kordia antarctica sp. nov., isolated from Antarctic seawater.</title>
        <authorList>
            <person name="Baek K."/>
            <person name="Choi A."/>
            <person name="Kang I."/>
            <person name="Lee K."/>
            <person name="Cho J.C."/>
        </authorList>
    </citation>
    <scope>NUCLEOTIDE SEQUENCE [LARGE SCALE GENOMIC DNA]</scope>
    <source>
        <strain evidence="2 3">IMCC3317</strain>
    </source>
</reference>
<feature type="transmembrane region" description="Helical" evidence="1">
    <location>
        <begin position="876"/>
        <end position="895"/>
    </location>
</feature>
<dbReference type="AlphaFoldDB" id="A0A7L4ZLI8"/>
<dbReference type="Gene3D" id="3.30.70.1430">
    <property type="entry name" value="Multidrug efflux transporter AcrB pore domain"/>
    <property type="match status" value="2"/>
</dbReference>
<dbReference type="Pfam" id="PF00873">
    <property type="entry name" value="ACR_tran"/>
    <property type="match status" value="1"/>
</dbReference>
<feature type="transmembrane region" description="Helical" evidence="1">
    <location>
        <begin position="974"/>
        <end position="993"/>
    </location>
</feature>
<dbReference type="Gene3D" id="1.20.1640.10">
    <property type="entry name" value="Multidrug efflux transporter AcrB transmembrane domain"/>
    <property type="match status" value="2"/>
</dbReference>
<dbReference type="PANTHER" id="PTHR32063">
    <property type="match status" value="1"/>
</dbReference>
<feature type="transmembrane region" description="Helical" evidence="1">
    <location>
        <begin position="427"/>
        <end position="448"/>
    </location>
</feature>
<dbReference type="InterPro" id="IPR027463">
    <property type="entry name" value="AcrB_DN_DC_subdom"/>
</dbReference>
<organism evidence="2 3">
    <name type="scientific">Kordia antarctica</name>
    <dbReference type="NCBI Taxonomy" id="1218801"/>
    <lineage>
        <taxon>Bacteria</taxon>
        <taxon>Pseudomonadati</taxon>
        <taxon>Bacteroidota</taxon>
        <taxon>Flavobacteriia</taxon>
        <taxon>Flavobacteriales</taxon>
        <taxon>Flavobacteriaceae</taxon>
        <taxon>Kordia</taxon>
    </lineage>
</organism>
<keyword evidence="1" id="KW-0812">Transmembrane</keyword>
<feature type="transmembrane region" description="Helical" evidence="1">
    <location>
        <begin position="356"/>
        <end position="376"/>
    </location>
</feature>
<dbReference type="GO" id="GO:0042910">
    <property type="term" value="F:xenobiotic transmembrane transporter activity"/>
    <property type="evidence" value="ECO:0007669"/>
    <property type="project" value="TreeGrafter"/>
</dbReference>
<sequence>MRKLIAYFIRYHVAVNVFIIAFFAFGILGAWSLKSSFFPLVDSKIINVNIAYPGASPQEIEEGIVLQIEDNLKGLKGVDRVTSTSRENSGTITVEIEKGENIDFMLLEVKNAVDRVPSFPTGMEPLVVAKQEAVRETISFALSGKNVPLTTLKQIGRQVENDLRAIDGISQVAISGYPAEEIEIAVNEANLLAYNLTFAEVAAAVSSSNILVTGGNIKTDAEEYLIRANNRSYYGDELSNLVIRATPDGKTVRLKDIAIVRDRFSETPNATYFNQNLSVNISITSTNNEDLITSADKVKEYIEDYNHKYENVRLDVVRDLSITLNQRTTLLFWNALSGIALVLIFLSIFLNVRLAFWVAFGLPISFLGMFIFAGQFDVTINVLSLFGMIIVIGILVDDGIVIAENIYQHYEKGKTPVQAAIDGTMEVIPPVVSAIITTLLAFSLFLFLDSRIGEFFSEVSVVVILTLLVSLVEALIILPAHLAHSKALRKQKVDENPSKLKQFFSKMRVVNEFGDNFMSYLRDKLYTPILGFVLRFKIFSLGVFIALLILTVGATMGGTIGVTLFPSIASDRVSIELDMPNGTNVQITDSIISMIEEKSFIVNKEFTEKYLKGTDKELFENTILTLNSSSSARLVINLLPGQERPDAVKSSLVANRLRELVGPVIGTERLIFGSGGNFGGSPVSVALLGNNITELKAAKEALKQVLSDNPLLKDVEDTDPAGIKEIRLKLKESAYLLGLDLRTVMSQVRSGFFGTQAQRFQRGQDEIRVWVRYDRSNRASINDLDDMRIVTPSGERVTLKDIASYTIERGEVAINHLEGQREIRISADLKNPSASSTDILDDLKNNTIPDLQSKYPTITAAFEGQNREKDKLLGSLWDAGIPILILIYITIAFTFRSYSQPILLILLVPFSLTAVAWGHWLLDFSVNILSLLGIIALIGIMVNDGLVLIGKFNTNLKEGMKFDLALSEAGKSRFRAIFLTSLTTIAGLAPLLLEKSRQAQFLKPMAISISFGIGYATILTLLVLPLFLSFSNSIKKNGKWLLTGKDVTKEEVERAIKEQREGEHLSEEKEDFAAIKDEEVHTFDEQNENEHKTDEQ</sequence>
<dbReference type="Gene3D" id="3.30.2090.10">
    <property type="entry name" value="Multidrug efflux transporter AcrB TolC docking domain, DN and DC subdomains"/>
    <property type="match status" value="2"/>
</dbReference>
<name>A0A7L4ZLI8_9FLAO</name>
<accession>A0A7L4ZLI8</accession>
<gene>
    <name evidence="2" type="primary">mdtB</name>
    <name evidence="2" type="ORF">IMCC3317_29580</name>
</gene>
<feature type="transmembrane region" description="Helical" evidence="1">
    <location>
        <begin position="12"/>
        <end position="33"/>
    </location>
</feature>
<protein>
    <submittedName>
        <fullName evidence="2">Multidrug resistance protein MdtB</fullName>
    </submittedName>
</protein>
<keyword evidence="1" id="KW-1133">Transmembrane helix</keyword>
<feature type="transmembrane region" description="Helical" evidence="1">
    <location>
        <begin position="1005"/>
        <end position="1030"/>
    </location>
</feature>
<dbReference type="Gene3D" id="3.30.70.1320">
    <property type="entry name" value="Multidrug efflux transporter AcrB pore domain like"/>
    <property type="match status" value="1"/>
</dbReference>
<keyword evidence="1" id="KW-0472">Membrane</keyword>
<proteinExistence type="predicted"/>
<dbReference type="EMBL" id="CP019288">
    <property type="protein sequence ID" value="QHI37578.1"/>
    <property type="molecule type" value="Genomic_DNA"/>
</dbReference>
<dbReference type="RefSeq" id="WP_160130193.1">
    <property type="nucleotide sequence ID" value="NZ_CP019288.1"/>
</dbReference>
<dbReference type="SUPFAM" id="SSF82714">
    <property type="entry name" value="Multidrug efflux transporter AcrB TolC docking domain, DN and DC subdomains"/>
    <property type="match status" value="2"/>
</dbReference>
<feature type="transmembrane region" description="Helical" evidence="1">
    <location>
        <begin position="902"/>
        <end position="922"/>
    </location>
</feature>
<dbReference type="KEGG" id="kan:IMCC3317_29580"/>
<feature type="transmembrane region" description="Helical" evidence="1">
    <location>
        <begin position="460"/>
        <end position="482"/>
    </location>
</feature>
<feature type="transmembrane region" description="Helical" evidence="1">
    <location>
        <begin position="538"/>
        <end position="565"/>
    </location>
</feature>
<dbReference type="PRINTS" id="PR00702">
    <property type="entry name" value="ACRIFLAVINRP"/>
</dbReference>